<evidence type="ECO:0000313" key="1">
    <source>
        <dbReference type="EMBL" id="GLQ34798.1"/>
    </source>
</evidence>
<sequence length="186" mass="20464">MSKNPKPPAAQTDSVIILAELSQNRPRRFALRLDDAQTAQIQNDLTLRRLSKVTLEGEITSEGRTDWALTASVGASVVQACVISNDDIKTRLDIGISRRYLHDFEAYDAEFTTEEELNAEIEPLPAEIDLIDLIRESISLNIDDFPRINGTSLETSLSAPKGVTPLTDEAVKPFAALASLKDKLKS</sequence>
<protein>
    <recommendedName>
        <fullName evidence="3">DUF177 domain-containing protein</fullName>
    </recommendedName>
</protein>
<proteinExistence type="predicted"/>
<dbReference type="EMBL" id="BSNN01000002">
    <property type="protein sequence ID" value="GLQ34798.1"/>
    <property type="molecule type" value="Genomic_DNA"/>
</dbReference>
<evidence type="ECO:0008006" key="3">
    <source>
        <dbReference type="Google" id="ProtNLM"/>
    </source>
</evidence>
<accession>A0ABQ5VUN8</accession>
<dbReference type="RefSeq" id="WP_284376771.1">
    <property type="nucleotide sequence ID" value="NZ_BSNN01000002.1"/>
</dbReference>
<reference evidence="2" key="1">
    <citation type="journal article" date="2019" name="Int. J. Syst. Evol. Microbiol.">
        <title>The Global Catalogue of Microorganisms (GCM) 10K type strain sequencing project: providing services to taxonomists for standard genome sequencing and annotation.</title>
        <authorList>
            <consortium name="The Broad Institute Genomics Platform"/>
            <consortium name="The Broad Institute Genome Sequencing Center for Infectious Disease"/>
            <person name="Wu L."/>
            <person name="Ma J."/>
        </authorList>
    </citation>
    <scope>NUCLEOTIDE SEQUENCE [LARGE SCALE GENOMIC DNA]</scope>
    <source>
        <strain evidence="2">NBRC 110140</strain>
    </source>
</reference>
<gene>
    <name evidence="1" type="ORF">GCM10007939_10810</name>
</gene>
<organism evidence="1 2">
    <name type="scientific">Amylibacter marinus</name>
    <dbReference type="NCBI Taxonomy" id="1475483"/>
    <lineage>
        <taxon>Bacteria</taxon>
        <taxon>Pseudomonadati</taxon>
        <taxon>Pseudomonadota</taxon>
        <taxon>Alphaproteobacteria</taxon>
        <taxon>Rhodobacterales</taxon>
        <taxon>Paracoccaceae</taxon>
        <taxon>Amylibacter</taxon>
    </lineage>
</organism>
<keyword evidence="2" id="KW-1185">Reference proteome</keyword>
<name>A0ABQ5VUN8_9RHOB</name>
<comment type="caution">
    <text evidence="1">The sequence shown here is derived from an EMBL/GenBank/DDBJ whole genome shotgun (WGS) entry which is preliminary data.</text>
</comment>
<dbReference type="InterPro" id="IPR003772">
    <property type="entry name" value="YceD"/>
</dbReference>
<evidence type="ECO:0000313" key="2">
    <source>
        <dbReference type="Proteomes" id="UP001156694"/>
    </source>
</evidence>
<dbReference type="Pfam" id="PF02620">
    <property type="entry name" value="YceD"/>
    <property type="match status" value="1"/>
</dbReference>
<dbReference type="Proteomes" id="UP001156694">
    <property type="component" value="Unassembled WGS sequence"/>
</dbReference>